<dbReference type="CDD" id="cd00130">
    <property type="entry name" value="PAS"/>
    <property type="match status" value="1"/>
</dbReference>
<keyword evidence="10" id="KW-0677">Repeat</keyword>
<evidence type="ECO:0000256" key="9">
    <source>
        <dbReference type="ARBA" id="ARBA00022679"/>
    </source>
</evidence>
<protein>
    <recommendedName>
        <fullName evidence="3">Blue-light-activated histidine kinase</fullName>
        <ecNumber evidence="2">2.7.13.3</ecNumber>
    </recommendedName>
</protein>
<evidence type="ECO:0000256" key="6">
    <source>
        <dbReference type="ARBA" id="ARBA00022606"/>
    </source>
</evidence>
<evidence type="ECO:0000313" key="18">
    <source>
        <dbReference type="EMBL" id="MEN3236367.1"/>
    </source>
</evidence>
<keyword evidence="15" id="KW-0843">Virulence</keyword>
<keyword evidence="11" id="KW-0547">Nucleotide-binding</keyword>
<evidence type="ECO:0000256" key="8">
    <source>
        <dbReference type="ARBA" id="ARBA00022643"/>
    </source>
</evidence>
<evidence type="ECO:0000256" key="12">
    <source>
        <dbReference type="ARBA" id="ARBA00022777"/>
    </source>
</evidence>
<keyword evidence="6" id="KW-0716">Sensory transduction</keyword>
<keyword evidence="7" id="KW-0285">Flavoprotein</keyword>
<proteinExistence type="predicted"/>
<evidence type="ECO:0000256" key="1">
    <source>
        <dbReference type="ARBA" id="ARBA00000085"/>
    </source>
</evidence>
<dbReference type="RefSeq" id="WP_346013211.1">
    <property type="nucleotide sequence ID" value="NZ_JAQYXP010000003.1"/>
</dbReference>
<gene>
    <name evidence="18" type="ORF">PUR29_22720</name>
</gene>
<dbReference type="PROSITE" id="PS50113">
    <property type="entry name" value="PAC"/>
    <property type="match status" value="1"/>
</dbReference>
<keyword evidence="16" id="KW-0675">Receptor</keyword>
<dbReference type="SMART" id="SM00911">
    <property type="entry name" value="HWE_HK"/>
    <property type="match status" value="1"/>
</dbReference>
<evidence type="ECO:0000256" key="15">
    <source>
        <dbReference type="ARBA" id="ARBA00023026"/>
    </source>
</evidence>
<evidence type="ECO:0000256" key="7">
    <source>
        <dbReference type="ARBA" id="ARBA00022630"/>
    </source>
</evidence>
<keyword evidence="8" id="KW-0288">FMN</keyword>
<dbReference type="SMART" id="SM00086">
    <property type="entry name" value="PAC"/>
    <property type="match status" value="2"/>
</dbReference>
<keyword evidence="19" id="KW-1185">Reference proteome</keyword>
<feature type="domain" description="PAC" evidence="17">
    <location>
        <begin position="200"/>
        <end position="252"/>
    </location>
</feature>
<dbReference type="Proteomes" id="UP001407347">
    <property type="component" value="Unassembled WGS sequence"/>
</dbReference>
<name>A0ABU9ZZB1_9HYPH</name>
<dbReference type="InterPro" id="IPR011102">
    <property type="entry name" value="Sig_transdc_His_kinase_HWE"/>
</dbReference>
<evidence type="ECO:0000256" key="13">
    <source>
        <dbReference type="ARBA" id="ARBA00022840"/>
    </source>
</evidence>
<dbReference type="PANTHER" id="PTHR41523:SF7">
    <property type="entry name" value="HISTIDINE KINASE"/>
    <property type="match status" value="1"/>
</dbReference>
<reference evidence="18 19" key="1">
    <citation type="journal article" date="2023" name="PLoS ONE">
        <title>Complete genome assembly of Hawai'i environmental nontuberculous mycobacteria reveals unexpected co-isolation with methylobacteria.</title>
        <authorList>
            <person name="Hendrix J."/>
            <person name="Epperson L.E."/>
            <person name="Tong E.I."/>
            <person name="Chan Y.L."/>
            <person name="Hasan N.A."/>
            <person name="Dawrs S.N."/>
            <person name="Norton G.J."/>
            <person name="Virdi R."/>
            <person name="Crooks J.L."/>
            <person name="Chan E.D."/>
            <person name="Honda J.R."/>
            <person name="Strong M."/>
        </authorList>
    </citation>
    <scope>NUCLEOTIDE SEQUENCE [LARGE SCALE GENOMIC DNA]</scope>
    <source>
        <strain evidence="18 19">NJH_HI04-1</strain>
    </source>
</reference>
<keyword evidence="5" id="KW-0597">Phosphoprotein</keyword>
<dbReference type="InterPro" id="IPR035965">
    <property type="entry name" value="PAS-like_dom_sf"/>
</dbReference>
<evidence type="ECO:0000256" key="4">
    <source>
        <dbReference type="ARBA" id="ARBA00022543"/>
    </source>
</evidence>
<dbReference type="SUPFAM" id="SSF55785">
    <property type="entry name" value="PYP-like sensor domain (PAS domain)"/>
    <property type="match status" value="3"/>
</dbReference>
<dbReference type="InterPro" id="IPR000700">
    <property type="entry name" value="PAS-assoc_C"/>
</dbReference>
<keyword evidence="12" id="KW-0418">Kinase</keyword>
<dbReference type="NCBIfam" id="TIGR00229">
    <property type="entry name" value="sensory_box"/>
    <property type="match status" value="2"/>
</dbReference>
<keyword evidence="9" id="KW-0808">Transferase</keyword>
<evidence type="ECO:0000256" key="5">
    <source>
        <dbReference type="ARBA" id="ARBA00022553"/>
    </source>
</evidence>
<dbReference type="EC" id="2.7.13.3" evidence="2"/>
<keyword evidence="13" id="KW-0067">ATP-binding</keyword>
<evidence type="ECO:0000256" key="3">
    <source>
        <dbReference type="ARBA" id="ARBA00021740"/>
    </source>
</evidence>
<dbReference type="PANTHER" id="PTHR41523">
    <property type="entry name" value="TWO-COMPONENT SYSTEM SENSOR PROTEIN"/>
    <property type="match status" value="1"/>
</dbReference>
<evidence type="ECO:0000256" key="11">
    <source>
        <dbReference type="ARBA" id="ARBA00022741"/>
    </source>
</evidence>
<keyword evidence="4" id="KW-0600">Photoreceptor protein</keyword>
<sequence length="570" mass="63379">MTVDLMLASPHPMCLLWGPQRALLYNDGYASVLGEQYPTALGKPAREIWPERWDELIPMIDRIFRGENFVLRDQPLPKICNGLEELAWYDFALSPVRNEYGEVVGLLNIASRSAAKQDGDMVAKWAGSSDARLAALVEATSDSLYSTSADWQEMHFLQGCGFIANADAPSVRWMDAYLLPEDQNEVRVKIEAAVASAQLFEMEHRVRLADGSVAWMFSRAVPIRDREGHVTEWFGMAANVTARYRAFAQLRESEAFMRGVLAASKDCIMVLDLDANLTFMSEGGKRAMEVSDFDAINGYPWLSFWKGDGRLVAREAIAAAQAGTTFSFQGYANTITGNQRYWDVQVSPIFGTDRKPEYILSIYRDISRLKVAEDARTVLIQELAHRMKNALTMVQAIVSQTLHQAKSLDEGRTAVSQRLSALGRAQDVLTHSDFTKAGIHDVLAVTLDPYRSVKDRISWSGPRIILPSQQALGLSLAIYELATNATKYGALSNEVGRVSMVWQVQNSSFSFEWVESGGPRVVIPKGRGFGSRLIERIVASYFGGEGRLEFNRSGIRFILSGFVGVNNVNV</sequence>
<dbReference type="InterPro" id="IPR001610">
    <property type="entry name" value="PAC"/>
</dbReference>
<comment type="caution">
    <text evidence="18">The sequence shown here is derived from an EMBL/GenBank/DDBJ whole genome shotgun (WGS) entry which is preliminary data.</text>
</comment>
<dbReference type="InterPro" id="IPR000014">
    <property type="entry name" value="PAS"/>
</dbReference>
<dbReference type="Pfam" id="PF07536">
    <property type="entry name" value="HWE_HK"/>
    <property type="match status" value="1"/>
</dbReference>
<organism evidence="18 19">
    <name type="scientific">Methylobacterium ajmalii</name>
    <dbReference type="NCBI Taxonomy" id="2738439"/>
    <lineage>
        <taxon>Bacteria</taxon>
        <taxon>Pseudomonadati</taxon>
        <taxon>Pseudomonadota</taxon>
        <taxon>Alphaproteobacteria</taxon>
        <taxon>Hyphomicrobiales</taxon>
        <taxon>Methylobacteriaceae</taxon>
        <taxon>Methylobacterium</taxon>
    </lineage>
</organism>
<evidence type="ECO:0000256" key="2">
    <source>
        <dbReference type="ARBA" id="ARBA00012438"/>
    </source>
</evidence>
<evidence type="ECO:0000256" key="14">
    <source>
        <dbReference type="ARBA" id="ARBA00022991"/>
    </source>
</evidence>
<dbReference type="InterPro" id="IPR013656">
    <property type="entry name" value="PAS_4"/>
</dbReference>
<dbReference type="Gene3D" id="3.30.450.20">
    <property type="entry name" value="PAS domain"/>
    <property type="match status" value="3"/>
</dbReference>
<dbReference type="InterPro" id="IPR013655">
    <property type="entry name" value="PAS_fold_3"/>
</dbReference>
<keyword evidence="14" id="KW-0157">Chromophore</keyword>
<accession>A0ABU9ZZB1</accession>
<dbReference type="Pfam" id="PF08447">
    <property type="entry name" value="PAS_3"/>
    <property type="match status" value="1"/>
</dbReference>
<evidence type="ECO:0000313" key="19">
    <source>
        <dbReference type="Proteomes" id="UP001407347"/>
    </source>
</evidence>
<comment type="catalytic activity">
    <reaction evidence="1">
        <text>ATP + protein L-histidine = ADP + protein N-phospho-L-histidine.</text>
        <dbReference type="EC" id="2.7.13.3"/>
    </reaction>
</comment>
<dbReference type="Pfam" id="PF08448">
    <property type="entry name" value="PAS_4"/>
    <property type="match status" value="1"/>
</dbReference>
<evidence type="ECO:0000256" key="10">
    <source>
        <dbReference type="ARBA" id="ARBA00022737"/>
    </source>
</evidence>
<dbReference type="EMBL" id="JAQYXP010000003">
    <property type="protein sequence ID" value="MEN3236367.1"/>
    <property type="molecule type" value="Genomic_DNA"/>
</dbReference>
<evidence type="ECO:0000256" key="16">
    <source>
        <dbReference type="ARBA" id="ARBA00023170"/>
    </source>
</evidence>
<evidence type="ECO:0000259" key="17">
    <source>
        <dbReference type="PROSITE" id="PS50113"/>
    </source>
</evidence>